<organism evidence="1 2">
    <name type="scientific">Natrialba taiwanensis DSM 12281</name>
    <dbReference type="NCBI Taxonomy" id="1230458"/>
    <lineage>
        <taxon>Archaea</taxon>
        <taxon>Methanobacteriati</taxon>
        <taxon>Methanobacteriota</taxon>
        <taxon>Stenosarchaea group</taxon>
        <taxon>Halobacteria</taxon>
        <taxon>Halobacteriales</taxon>
        <taxon>Natrialbaceae</taxon>
        <taxon>Natrialba</taxon>
    </lineage>
</organism>
<dbReference type="AlphaFoldDB" id="L9ZLP3"/>
<sequence length="47" mass="5383">MAFFSPNLERTIRSLHLHIVQEGVTADRYFAVIAATPPVQLHRNHVE</sequence>
<reference evidence="1 2" key="1">
    <citation type="journal article" date="2014" name="PLoS Genet.">
        <title>Phylogenetically driven sequencing of extremely halophilic archaea reveals strategies for static and dynamic osmo-response.</title>
        <authorList>
            <person name="Becker E.A."/>
            <person name="Seitzer P.M."/>
            <person name="Tritt A."/>
            <person name="Larsen D."/>
            <person name="Krusor M."/>
            <person name="Yao A.I."/>
            <person name="Wu D."/>
            <person name="Madern D."/>
            <person name="Eisen J.A."/>
            <person name="Darling A.E."/>
            <person name="Facciotti M.T."/>
        </authorList>
    </citation>
    <scope>NUCLEOTIDE SEQUENCE [LARGE SCALE GENOMIC DNA]</scope>
    <source>
        <strain evidence="1 2">DSM 12281</strain>
    </source>
</reference>
<proteinExistence type="predicted"/>
<evidence type="ECO:0000313" key="2">
    <source>
        <dbReference type="Proteomes" id="UP000011648"/>
    </source>
</evidence>
<evidence type="ECO:0000313" key="1">
    <source>
        <dbReference type="EMBL" id="ELY86472.1"/>
    </source>
</evidence>
<gene>
    <name evidence="1" type="ORF">C484_18222</name>
</gene>
<name>L9ZLP3_9EURY</name>
<dbReference type="Proteomes" id="UP000011648">
    <property type="component" value="Unassembled WGS sequence"/>
</dbReference>
<keyword evidence="2" id="KW-1185">Reference proteome</keyword>
<comment type="caution">
    <text evidence="1">The sequence shown here is derived from an EMBL/GenBank/DDBJ whole genome shotgun (WGS) entry which is preliminary data.</text>
</comment>
<dbReference type="EMBL" id="AOIL01000059">
    <property type="protein sequence ID" value="ELY86472.1"/>
    <property type="molecule type" value="Genomic_DNA"/>
</dbReference>
<protein>
    <submittedName>
        <fullName evidence="1">Uncharacterized protein</fullName>
    </submittedName>
</protein>
<accession>L9ZLP3</accession>